<comment type="caution">
    <text evidence="2">The sequence shown here is derived from an EMBL/GenBank/DDBJ whole genome shotgun (WGS) entry which is preliminary data.</text>
</comment>
<gene>
    <name evidence="2" type="ORF">HNQ40_003182</name>
</gene>
<proteinExistence type="predicted"/>
<evidence type="ECO:0000313" key="2">
    <source>
        <dbReference type="EMBL" id="MBB6431376.1"/>
    </source>
</evidence>
<evidence type="ECO:0000313" key="3">
    <source>
        <dbReference type="Proteomes" id="UP000541810"/>
    </source>
</evidence>
<dbReference type="SUPFAM" id="SSF56300">
    <property type="entry name" value="Metallo-dependent phosphatases"/>
    <property type="match status" value="1"/>
</dbReference>
<keyword evidence="2" id="KW-0378">Hydrolase</keyword>
<dbReference type="InterPro" id="IPR004843">
    <property type="entry name" value="Calcineurin-like_PHP"/>
</dbReference>
<dbReference type="GO" id="GO:0004035">
    <property type="term" value="F:alkaline phosphatase activity"/>
    <property type="evidence" value="ECO:0007669"/>
    <property type="project" value="UniProtKB-EC"/>
</dbReference>
<feature type="domain" description="Calcineurin-like phosphoesterase" evidence="1">
    <location>
        <begin position="9"/>
        <end position="209"/>
    </location>
</feature>
<dbReference type="EMBL" id="JACHGY010000001">
    <property type="protein sequence ID" value="MBB6431376.1"/>
    <property type="molecule type" value="Genomic_DNA"/>
</dbReference>
<dbReference type="PANTHER" id="PTHR16509">
    <property type="match status" value="1"/>
</dbReference>
<dbReference type="EC" id="3.1.3.1" evidence="2"/>
<dbReference type="Pfam" id="PF00149">
    <property type="entry name" value="Metallophos"/>
    <property type="match status" value="1"/>
</dbReference>
<dbReference type="Proteomes" id="UP000541810">
    <property type="component" value="Unassembled WGS sequence"/>
</dbReference>
<reference evidence="2 3" key="1">
    <citation type="submission" date="2020-08" db="EMBL/GenBank/DDBJ databases">
        <title>Genomic Encyclopedia of Type Strains, Phase IV (KMG-IV): sequencing the most valuable type-strain genomes for metagenomic binning, comparative biology and taxonomic classification.</title>
        <authorList>
            <person name="Goeker M."/>
        </authorList>
    </citation>
    <scope>NUCLEOTIDE SEQUENCE [LARGE SCALE GENOMIC DNA]</scope>
    <source>
        <strain evidence="2 3">DSM 103725</strain>
    </source>
</reference>
<name>A0A7X0HAY5_9BACT</name>
<keyword evidence="3" id="KW-1185">Reference proteome</keyword>
<dbReference type="RefSeq" id="WP_184678846.1">
    <property type="nucleotide sequence ID" value="NZ_JACHGY010000001.1"/>
</dbReference>
<dbReference type="PANTHER" id="PTHR16509:SF1">
    <property type="entry name" value="MANGANESE-DEPENDENT ADP-RIBOSE_CDP-ALCOHOL DIPHOSPHATASE"/>
    <property type="match status" value="1"/>
</dbReference>
<dbReference type="Gene3D" id="3.60.21.10">
    <property type="match status" value="2"/>
</dbReference>
<organism evidence="2 3">
    <name type="scientific">Algisphaera agarilytica</name>
    <dbReference type="NCBI Taxonomy" id="1385975"/>
    <lineage>
        <taxon>Bacteria</taxon>
        <taxon>Pseudomonadati</taxon>
        <taxon>Planctomycetota</taxon>
        <taxon>Phycisphaerae</taxon>
        <taxon>Phycisphaerales</taxon>
        <taxon>Phycisphaeraceae</taxon>
        <taxon>Algisphaera</taxon>
    </lineage>
</organism>
<sequence>MTTPDPSPLKIGLVTDIHYADTAANEKRDTRASLHRVRQAIGDFQTHDVDVVVCLGDLIHSGPDVEAERSYMQTIVAELRRVDRPIYFCLGNHCVDRLTKAEALEIIGQPTATFEAIHKGIRILGLDTCFNPEGSSYGRLNSDWRVAVLPEAELDKLEQSISKNTSPTLLFSHHRLDANDDWSLRNAEEVRRRIGPHKHLSYAVQGHAHLADFRSIGHQGFLTLMPMVYSDPKLNAYSILTVMSSQSIALQGFGNQTSWNP</sequence>
<dbReference type="InterPro" id="IPR029052">
    <property type="entry name" value="Metallo-depent_PP-like"/>
</dbReference>
<accession>A0A7X0HAY5</accession>
<dbReference type="AlphaFoldDB" id="A0A7X0HAY5"/>
<evidence type="ECO:0000259" key="1">
    <source>
        <dbReference type="Pfam" id="PF00149"/>
    </source>
</evidence>
<protein>
    <submittedName>
        <fullName evidence="2">Alkaline phosphatase</fullName>
        <ecNumber evidence="2">3.1.3.1</ecNumber>
    </submittedName>
</protein>